<comment type="cofactor">
    <cofactor evidence="2">
        <name>Mn(2+)</name>
        <dbReference type="ChEBI" id="CHEBI:29035"/>
    </cofactor>
</comment>
<evidence type="ECO:0000256" key="7">
    <source>
        <dbReference type="ARBA" id="ARBA00022503"/>
    </source>
</evidence>
<reference evidence="16" key="1">
    <citation type="submission" date="2020-11" db="EMBL/GenBank/DDBJ databases">
        <title>Azospira restricta DSM 18626 genome sequence.</title>
        <authorList>
            <person name="Moe W.M."/>
        </authorList>
    </citation>
    <scope>NUCLEOTIDE SEQUENCE</scope>
    <source>
        <strain evidence="16">DSM 18626</strain>
    </source>
</reference>
<dbReference type="InterPro" id="IPR015424">
    <property type="entry name" value="PyrdxlP-dep_Trfase"/>
</dbReference>
<dbReference type="InterPro" id="IPR005814">
    <property type="entry name" value="Aminotrans_3"/>
</dbReference>
<dbReference type="AlphaFoldDB" id="A0A974SSJ4"/>
<dbReference type="Pfam" id="PF00491">
    <property type="entry name" value="Arginase"/>
    <property type="match status" value="1"/>
</dbReference>
<evidence type="ECO:0000313" key="16">
    <source>
        <dbReference type="EMBL" id="QRJ65609.1"/>
    </source>
</evidence>
<dbReference type="InterPro" id="IPR023696">
    <property type="entry name" value="Ureohydrolase_dom_sf"/>
</dbReference>
<name>A0A974SSJ4_9RHOO</name>
<evidence type="ECO:0000256" key="14">
    <source>
        <dbReference type="ARBA" id="ARBA00030587"/>
    </source>
</evidence>
<sequence>MLRFIGVASALGAPLPDPKDGPAALREMGIVAAARRAGLDGGWGTSIEAPPGPRLPALAALLEQVAHEVAASLASGRVPVILGGDHSIAAGTWRGVGRALGEAPGLIWIDAHLDAHTPDSSPTHNAHGMPLAALLGAGAPEMCAVDGPPLDPQRVAVIGVRSYEPEEMRLLAAFGVPVYGIAEIRRRGLPTVFAEALQIVAGDSRPFGISVDLDALDPRAAPGVSTPVADGLAVAELATALAGLIRDGRCRAFEIAEYCPARDAGGLAARAAIDLLEAACRPDAAGLRQWEETRGAANYAPLPVVLASGEGCWLRDVNGARYLDLMSAYSAVSFGHAQPRLVATLSAQAARLAVTSRAYSNDRLPLFLKRLTDITGYARALPVNTGLEAVETAIKAARKWGHKVKGIADGRAEIIACHGNFHGRSTTIVGFSSEAQYRDGFGPFAPGFRLIPYGDAAALDAAITPHTAAFLVEPIQGEGGIIIPPDGYLAACADICRRHDVLLIADEVQTGLGRTGYLLASEHDGVRADGVILGKALGGGLLPVSAFLADERVMQVFTPGDHGSTFGGNALSAAVAAEALELLGDLRLVEHSAELGRRLLARLAAIAAGTPLIRAVRGRGLFAGIEVDAALTDARALAEALLKRGVLTKDTHGTVLRIAPPLTISAEELDWGLDRIAEVFADAGKSLPRLPCAA</sequence>
<evidence type="ECO:0000256" key="11">
    <source>
        <dbReference type="ARBA" id="ARBA00022801"/>
    </source>
</evidence>
<dbReference type="InterPro" id="IPR006035">
    <property type="entry name" value="Ureohydrolase"/>
</dbReference>
<dbReference type="InterPro" id="IPR015421">
    <property type="entry name" value="PyrdxlP-dep_Trfase_major"/>
</dbReference>
<dbReference type="GO" id="GO:0046872">
    <property type="term" value="F:metal ion binding"/>
    <property type="evidence" value="ECO:0007669"/>
    <property type="project" value="UniProtKB-KW"/>
</dbReference>
<dbReference type="Pfam" id="PF00202">
    <property type="entry name" value="Aminotran_3"/>
    <property type="match status" value="1"/>
</dbReference>
<dbReference type="Gene3D" id="3.40.800.10">
    <property type="entry name" value="Ureohydrolase domain"/>
    <property type="match status" value="1"/>
</dbReference>
<dbReference type="GO" id="GO:0042802">
    <property type="term" value="F:identical protein binding"/>
    <property type="evidence" value="ECO:0007669"/>
    <property type="project" value="TreeGrafter"/>
</dbReference>
<keyword evidence="8 16" id="KW-0032">Aminotransferase</keyword>
<dbReference type="GO" id="GO:0030170">
    <property type="term" value="F:pyridoxal phosphate binding"/>
    <property type="evidence" value="ECO:0007669"/>
    <property type="project" value="InterPro"/>
</dbReference>
<dbReference type="EC" id="2.6.1.13" evidence="6"/>
<evidence type="ECO:0000256" key="9">
    <source>
        <dbReference type="ARBA" id="ARBA00022679"/>
    </source>
</evidence>
<dbReference type="SUPFAM" id="SSF53383">
    <property type="entry name" value="PLP-dependent transferases"/>
    <property type="match status" value="1"/>
</dbReference>
<dbReference type="Gene3D" id="3.90.1150.10">
    <property type="entry name" value="Aspartate Aminotransferase, domain 1"/>
    <property type="match status" value="1"/>
</dbReference>
<dbReference type="EMBL" id="CP064781">
    <property type="protein sequence ID" value="QRJ65609.1"/>
    <property type="molecule type" value="Genomic_DNA"/>
</dbReference>
<keyword evidence="9 16" id="KW-0808">Transferase</keyword>
<dbReference type="PANTHER" id="PTHR11986:SF18">
    <property type="entry name" value="ORNITHINE AMINOTRANSFERASE, MITOCHONDRIAL"/>
    <property type="match status" value="1"/>
</dbReference>
<dbReference type="InterPro" id="IPR015422">
    <property type="entry name" value="PyrdxlP-dep_Trfase_small"/>
</dbReference>
<evidence type="ECO:0000256" key="6">
    <source>
        <dbReference type="ARBA" id="ARBA00012924"/>
    </source>
</evidence>
<keyword evidence="10" id="KW-0479">Metal-binding</keyword>
<dbReference type="GO" id="GO:0004053">
    <property type="term" value="F:arginase activity"/>
    <property type="evidence" value="ECO:0007669"/>
    <property type="project" value="UniProtKB-EC"/>
</dbReference>
<comment type="cofactor">
    <cofactor evidence="1">
        <name>pyridoxal 5'-phosphate</name>
        <dbReference type="ChEBI" id="CHEBI:597326"/>
    </cofactor>
</comment>
<evidence type="ECO:0000256" key="12">
    <source>
        <dbReference type="ARBA" id="ARBA00022898"/>
    </source>
</evidence>
<dbReference type="PANTHER" id="PTHR11986">
    <property type="entry name" value="AMINOTRANSFERASE CLASS III"/>
    <property type="match status" value="1"/>
</dbReference>
<keyword evidence="7" id="KW-0056">Arginine metabolism</keyword>
<dbReference type="FunFam" id="3.40.640.10:FF:000011">
    <property type="entry name" value="Ornithine aminotransferase"/>
    <property type="match status" value="1"/>
</dbReference>
<keyword evidence="17" id="KW-1185">Reference proteome</keyword>
<organism evidence="16 17">
    <name type="scientific">Azospira restricta</name>
    <dbReference type="NCBI Taxonomy" id="404405"/>
    <lineage>
        <taxon>Bacteria</taxon>
        <taxon>Pseudomonadati</taxon>
        <taxon>Pseudomonadota</taxon>
        <taxon>Betaproteobacteria</taxon>
        <taxon>Rhodocyclales</taxon>
        <taxon>Rhodocyclaceae</taxon>
        <taxon>Azospira</taxon>
    </lineage>
</organism>
<dbReference type="InterPro" id="IPR020855">
    <property type="entry name" value="Ureohydrolase_Mn_BS"/>
</dbReference>
<evidence type="ECO:0000256" key="4">
    <source>
        <dbReference type="ARBA" id="ARBA00005098"/>
    </source>
</evidence>
<dbReference type="EC" id="3.5.3.1" evidence="5"/>
<evidence type="ECO:0000256" key="3">
    <source>
        <dbReference type="ARBA" id="ARBA00004998"/>
    </source>
</evidence>
<dbReference type="SUPFAM" id="SSF52768">
    <property type="entry name" value="Arginase/deacetylase"/>
    <property type="match status" value="1"/>
</dbReference>
<comment type="similarity">
    <text evidence="15">Belongs to the arginase family.</text>
</comment>
<evidence type="ECO:0000256" key="8">
    <source>
        <dbReference type="ARBA" id="ARBA00022576"/>
    </source>
</evidence>
<keyword evidence="13" id="KW-0464">Manganese</keyword>
<protein>
    <recommendedName>
        <fullName evidence="14">Ornithine--oxo-acid aminotransferase</fullName>
        <ecNumber evidence="6">2.6.1.13</ecNumber>
        <ecNumber evidence="5">3.5.3.1</ecNumber>
    </recommendedName>
</protein>
<accession>A0A974SSJ4</accession>
<keyword evidence="11" id="KW-0378">Hydrolase</keyword>
<dbReference type="InterPro" id="IPR010164">
    <property type="entry name" value="Orn_aminotrans"/>
</dbReference>
<evidence type="ECO:0000256" key="1">
    <source>
        <dbReference type="ARBA" id="ARBA00001933"/>
    </source>
</evidence>
<dbReference type="CDD" id="cd09989">
    <property type="entry name" value="Arginase"/>
    <property type="match status" value="1"/>
</dbReference>
<dbReference type="PRINTS" id="PR00116">
    <property type="entry name" value="ARGINASE"/>
</dbReference>
<comment type="pathway">
    <text evidence="3">Amino-acid biosynthesis; L-proline biosynthesis; L-glutamate 5-semialdehyde from L-ornithine: step 1/1.</text>
</comment>
<dbReference type="GO" id="GO:0004587">
    <property type="term" value="F:ornithine aminotransferase activity"/>
    <property type="evidence" value="ECO:0007669"/>
    <property type="project" value="UniProtKB-EC"/>
</dbReference>
<dbReference type="PROSITE" id="PS01053">
    <property type="entry name" value="ARGINASE_1"/>
    <property type="match status" value="1"/>
</dbReference>
<dbReference type="InterPro" id="IPR014033">
    <property type="entry name" value="Arginase"/>
</dbReference>
<gene>
    <name evidence="16" type="primary">rocD</name>
    <name evidence="16" type="ORF">IWH25_02640</name>
</gene>
<comment type="pathway">
    <text evidence="4">Nitrogen metabolism; urea cycle; L-ornithine and urea from L-arginine: step 1/1.</text>
</comment>
<evidence type="ECO:0000313" key="17">
    <source>
        <dbReference type="Proteomes" id="UP000663444"/>
    </source>
</evidence>
<evidence type="ECO:0000256" key="2">
    <source>
        <dbReference type="ARBA" id="ARBA00001936"/>
    </source>
</evidence>
<proteinExistence type="inferred from homology"/>
<evidence type="ECO:0000256" key="15">
    <source>
        <dbReference type="PROSITE-ProRule" id="PRU00742"/>
    </source>
</evidence>
<dbReference type="InterPro" id="IPR050103">
    <property type="entry name" value="Class-III_PLP-dep_AT"/>
</dbReference>
<dbReference type="InterPro" id="IPR049704">
    <property type="entry name" value="Aminotrans_3_PPA_site"/>
</dbReference>
<evidence type="ECO:0000256" key="10">
    <source>
        <dbReference type="ARBA" id="ARBA00022723"/>
    </source>
</evidence>
<dbReference type="PROSITE" id="PS00600">
    <property type="entry name" value="AA_TRANSFER_CLASS_3"/>
    <property type="match status" value="1"/>
</dbReference>
<keyword evidence="12" id="KW-0663">Pyridoxal phosphate</keyword>
<dbReference type="Proteomes" id="UP000663444">
    <property type="component" value="Chromosome"/>
</dbReference>
<dbReference type="PROSITE" id="PS51409">
    <property type="entry name" value="ARGINASE_2"/>
    <property type="match status" value="1"/>
</dbReference>
<dbReference type="GO" id="GO:0006525">
    <property type="term" value="P:arginine metabolic process"/>
    <property type="evidence" value="ECO:0007669"/>
    <property type="project" value="UniProtKB-KW"/>
</dbReference>
<dbReference type="Gene3D" id="3.40.640.10">
    <property type="entry name" value="Type I PLP-dependent aspartate aminotransferase-like (Major domain)"/>
    <property type="match status" value="1"/>
</dbReference>
<dbReference type="KEGG" id="ares:IWH25_02640"/>
<evidence type="ECO:0000256" key="13">
    <source>
        <dbReference type="ARBA" id="ARBA00023211"/>
    </source>
</evidence>
<dbReference type="CDD" id="cd00610">
    <property type="entry name" value="OAT_like"/>
    <property type="match status" value="1"/>
</dbReference>
<evidence type="ECO:0000256" key="5">
    <source>
        <dbReference type="ARBA" id="ARBA00012168"/>
    </source>
</evidence>
<dbReference type="NCBIfam" id="TIGR01885">
    <property type="entry name" value="Orn_aminotrans"/>
    <property type="match status" value="1"/>
</dbReference>